<organism evidence="1">
    <name type="scientific">Siphoviridae sp. ctRGj11</name>
    <dbReference type="NCBI Taxonomy" id="2827868"/>
    <lineage>
        <taxon>Viruses</taxon>
        <taxon>Duplodnaviria</taxon>
        <taxon>Heunggongvirae</taxon>
        <taxon>Uroviricota</taxon>
        <taxon>Caudoviricetes</taxon>
    </lineage>
</organism>
<name>A0A8S5SL53_9CAUD</name>
<proteinExistence type="predicted"/>
<protein>
    <submittedName>
        <fullName evidence="1">Uncharacterized protein</fullName>
    </submittedName>
</protein>
<accession>A0A8S5SL53</accession>
<sequence length="36" mass="4023">MILGRLIELERSETPSSSLPFLAVPRRNLTLKASLL</sequence>
<evidence type="ECO:0000313" key="1">
    <source>
        <dbReference type="EMBL" id="DAF51298.1"/>
    </source>
</evidence>
<reference evidence="1" key="1">
    <citation type="journal article" date="2021" name="Proc. Natl. Acad. Sci. U.S.A.">
        <title>A Catalog of Tens of Thousands of Viruses from Human Metagenomes Reveals Hidden Associations with Chronic Diseases.</title>
        <authorList>
            <person name="Tisza M.J."/>
            <person name="Buck C.B."/>
        </authorList>
    </citation>
    <scope>NUCLEOTIDE SEQUENCE</scope>
    <source>
        <strain evidence="1">CtRGj11</strain>
    </source>
</reference>
<dbReference type="EMBL" id="BK032613">
    <property type="protein sequence ID" value="DAF51298.1"/>
    <property type="molecule type" value="Genomic_DNA"/>
</dbReference>